<evidence type="ECO:0000313" key="2">
    <source>
        <dbReference type="EMBL" id="CAK9145977.1"/>
    </source>
</evidence>
<dbReference type="Proteomes" id="UP001642360">
    <property type="component" value="Unassembled WGS sequence"/>
</dbReference>
<reference evidence="2 3" key="1">
    <citation type="submission" date="2024-02" db="EMBL/GenBank/DDBJ databases">
        <authorList>
            <person name="Vignale AGUSTIN F."/>
            <person name="Sosa J E."/>
            <person name="Modenutti C."/>
        </authorList>
    </citation>
    <scope>NUCLEOTIDE SEQUENCE [LARGE SCALE GENOMIC DNA]</scope>
</reference>
<protein>
    <submittedName>
        <fullName evidence="2">Uncharacterized protein</fullName>
    </submittedName>
</protein>
<keyword evidence="1" id="KW-0472">Membrane</keyword>
<organism evidence="2 3">
    <name type="scientific">Ilex paraguariensis</name>
    <name type="common">yerba mate</name>
    <dbReference type="NCBI Taxonomy" id="185542"/>
    <lineage>
        <taxon>Eukaryota</taxon>
        <taxon>Viridiplantae</taxon>
        <taxon>Streptophyta</taxon>
        <taxon>Embryophyta</taxon>
        <taxon>Tracheophyta</taxon>
        <taxon>Spermatophyta</taxon>
        <taxon>Magnoliopsida</taxon>
        <taxon>eudicotyledons</taxon>
        <taxon>Gunneridae</taxon>
        <taxon>Pentapetalae</taxon>
        <taxon>asterids</taxon>
        <taxon>campanulids</taxon>
        <taxon>Aquifoliales</taxon>
        <taxon>Aquifoliaceae</taxon>
        <taxon>Ilex</taxon>
    </lineage>
</organism>
<feature type="non-terminal residue" evidence="2">
    <location>
        <position position="336"/>
    </location>
</feature>
<dbReference type="AlphaFoldDB" id="A0ABC8RVG0"/>
<proteinExistence type="predicted"/>
<comment type="caution">
    <text evidence="2">The sequence shown here is derived from an EMBL/GenBank/DDBJ whole genome shotgun (WGS) entry which is preliminary data.</text>
</comment>
<name>A0ABC8RVG0_9AQUA</name>
<gene>
    <name evidence="2" type="ORF">ILEXP_LOCUS13793</name>
</gene>
<evidence type="ECO:0000313" key="3">
    <source>
        <dbReference type="Proteomes" id="UP001642360"/>
    </source>
</evidence>
<keyword evidence="3" id="KW-1185">Reference proteome</keyword>
<dbReference type="EMBL" id="CAUOFW020001519">
    <property type="protein sequence ID" value="CAK9145977.1"/>
    <property type="molecule type" value="Genomic_DNA"/>
</dbReference>
<accession>A0ABC8RVG0</accession>
<evidence type="ECO:0000256" key="1">
    <source>
        <dbReference type="SAM" id="Phobius"/>
    </source>
</evidence>
<feature type="transmembrane region" description="Helical" evidence="1">
    <location>
        <begin position="272"/>
        <end position="295"/>
    </location>
</feature>
<keyword evidence="1" id="KW-0812">Transmembrane</keyword>
<keyword evidence="1" id="KW-1133">Transmembrane helix</keyword>
<sequence length="336" mass="37241">MEKEQKDHNTPEVGNSFQALDVEEEVVVLEKDGTNNQPIQVNMDASIQKQQDNVMREKQQREDEGVCKKALKILTDEVAARRHRGMEDLDTCSRTQILPSPNDGEYCSEVPPSNAEQCEEIIDSSMTKNAFDIGAGTQFHQKNLRDPLFLTPFPVIESPGEDLRLTDLEIVREDDYEGLELEAENAVVPANKGLPEEYLPVCVVLGRLSLRTLRMTMVNCCLWTCVGESSTWVGPQWGPPASRLGVDRDCGESASSDAHSTLCILLWKEESLYWLSFYLGAVLCLYGVFFALFLFPHLDPAEASIGFSFLVEPSAGFHSGVTPCLVGFEPSQASSG</sequence>